<feature type="transmembrane region" description="Helical" evidence="2">
    <location>
        <begin position="541"/>
        <end position="566"/>
    </location>
</feature>
<proteinExistence type="predicted"/>
<dbReference type="Proteomes" id="UP000662814">
    <property type="component" value="Chromosome"/>
</dbReference>
<feature type="region of interest" description="Disordered" evidence="1">
    <location>
        <begin position="584"/>
        <end position="655"/>
    </location>
</feature>
<accession>A0ABX6YJC6</accession>
<organism evidence="3 4">
    <name type="scientific">Paramicrobacterium chengjingii</name>
    <dbReference type="NCBI Taxonomy" id="2769067"/>
    <lineage>
        <taxon>Bacteria</taxon>
        <taxon>Bacillati</taxon>
        <taxon>Actinomycetota</taxon>
        <taxon>Actinomycetes</taxon>
        <taxon>Micrococcales</taxon>
        <taxon>Microbacteriaceae</taxon>
        <taxon>Paramicrobacterium</taxon>
    </lineage>
</organism>
<dbReference type="CDD" id="cd12087">
    <property type="entry name" value="TM_EGFR-like"/>
    <property type="match status" value="1"/>
</dbReference>
<evidence type="ECO:0000256" key="1">
    <source>
        <dbReference type="SAM" id="MobiDB-lite"/>
    </source>
</evidence>
<dbReference type="EMBL" id="CP061169">
    <property type="protein sequence ID" value="QPZ38825.1"/>
    <property type="molecule type" value="Genomic_DNA"/>
</dbReference>
<protein>
    <submittedName>
        <fullName evidence="3">Uncharacterized protein</fullName>
    </submittedName>
</protein>
<name>A0ABX6YJC6_9MICO</name>
<evidence type="ECO:0000313" key="3">
    <source>
        <dbReference type="EMBL" id="QPZ38825.1"/>
    </source>
</evidence>
<reference evidence="3 4" key="1">
    <citation type="submission" date="2020-12" db="EMBL/GenBank/DDBJ databases">
        <title>Microbacterium sp. HY060.</title>
        <authorList>
            <person name="Zhou J."/>
        </authorList>
    </citation>
    <scope>NUCLEOTIDE SEQUENCE [LARGE SCALE GENOMIC DNA]</scope>
    <source>
        <strain evidence="3 4">HY60</strain>
    </source>
</reference>
<keyword evidence="2" id="KW-1133">Transmembrane helix</keyword>
<gene>
    <name evidence="3" type="ORF">HCR76_01580</name>
</gene>
<feature type="transmembrane region" description="Helical" evidence="2">
    <location>
        <begin position="21"/>
        <end position="42"/>
    </location>
</feature>
<evidence type="ECO:0000256" key="2">
    <source>
        <dbReference type="SAM" id="Phobius"/>
    </source>
</evidence>
<sequence length="655" mass="68606">MSSAIAQSRHDGETGVARWKRGVIALMALTVAFILTACGAVVDTTLVIKADGSGSRAISATVEADDLEKVDGGAAAIDKAITENIPEGMEYGGQKAGSDGAAVYSFTIEFDSQSDYEEKVIGILGAGGVTDIETEIEIVVADSVFREGVSVNENFTSQDLLQWLVEAMVKSGIVDDDDKDDLTEIGKTVVEVDGVGHDSSAKIEYSDIADYGIRDLNVTTDGIGTGAYERTISYDLSRETYSRDTDAYDEFFTKATPKGGTLTEPDEASTVWTISFSAKDEKQLIDYTNTALNSESTDFAVSSETDADDPTMFHTSVIDFVDCGQICNEDAEVSSNLVLPKGWQGDNGGAGEDGWSMPISHDPVVFDHRVQFESVVAAASVAPSGENTLTIDYVLSVENADLVGSAMQEFLEPASTVADLSVDAGKKAVTYTITVVGEDAAETNSRLDEYLPGSQYSVVESDSSLFTRSYSVNMIIALPRDLLSGGVADGITYRVDLPGGASVADSSELPKGAKIAGNVVAVSEDSPSSPEFRVDASSPNIGGIITLGVIVLFVLLIIAAVVFLVIRQKKKAAAAGPNGGLFSYDGDQTGNPDASAAGTPSPDAVPPASPTSAGEPLAQTAVLDESATEQLPEPSSESPTEVLPPRPPLPPNSQQ</sequence>
<feature type="compositionally biased region" description="Pro residues" evidence="1">
    <location>
        <begin position="642"/>
        <end position="655"/>
    </location>
</feature>
<keyword evidence="2" id="KW-0812">Transmembrane</keyword>
<dbReference type="RefSeq" id="WP_166985429.1">
    <property type="nucleotide sequence ID" value="NZ_CP061169.1"/>
</dbReference>
<evidence type="ECO:0000313" key="4">
    <source>
        <dbReference type="Proteomes" id="UP000662814"/>
    </source>
</evidence>
<keyword evidence="4" id="KW-1185">Reference proteome</keyword>
<keyword evidence="2" id="KW-0472">Membrane</keyword>